<evidence type="ECO:0000313" key="2">
    <source>
        <dbReference type="Proteomes" id="UP001732700"/>
    </source>
</evidence>
<accession>A0ACD5TN64</accession>
<reference evidence="1" key="2">
    <citation type="submission" date="2025-09" db="UniProtKB">
        <authorList>
            <consortium name="EnsemblPlants"/>
        </authorList>
    </citation>
    <scope>IDENTIFICATION</scope>
</reference>
<keyword evidence="2" id="KW-1185">Reference proteome</keyword>
<name>A0ACD5TN64_AVESA</name>
<dbReference type="EnsemblPlants" id="AVESA.00010b.r2.1CG0087040.1">
    <property type="protein sequence ID" value="AVESA.00010b.r2.1CG0087040.1.CDS"/>
    <property type="gene ID" value="AVESA.00010b.r2.1CG0087040"/>
</dbReference>
<protein>
    <submittedName>
        <fullName evidence="1">Uncharacterized protein</fullName>
    </submittedName>
</protein>
<sequence length="393" mass="40562">MEGLFRLLLVAGLLAAVLPAAAATFGPQPGPPCEPTLLATQVALFCAPYMPSAQCCEPVVAAVDLRGGVPCLCRVAAEPQLGMAGLNATHLLTLYTSCGGLRPGGAHLAAACEGPASVVSVPLPSSGPRRKQPADEAPPLPPSTEKLSPPPQQHDGAAHSKAVLAYVATSPLAPVAAISLAAPHPPHSAVSFELISTAADGLSNGCVHVQDFSTAIAVQCGLAPSEEHCCTILRRVIDPAEVDICICLISQQEAIKQSGLTARHIVQSYATCRHIRPGDVHFSSRGCLKGTSPIPPTWFAPSAPASWTSPSWNVPPAVGTPPAPTSLSLPTRTAPPAAGTPTASSPSTGSNGILVAIFFALVFIILMIAAAAIPLWRRGHFGWMQMPCSYRRK</sequence>
<proteinExistence type="predicted"/>
<evidence type="ECO:0000313" key="1">
    <source>
        <dbReference type="EnsemblPlants" id="AVESA.00010b.r2.1CG0087040.1.CDS"/>
    </source>
</evidence>
<dbReference type="Proteomes" id="UP001732700">
    <property type="component" value="Chromosome 1C"/>
</dbReference>
<reference evidence="1" key="1">
    <citation type="submission" date="2021-05" db="EMBL/GenBank/DDBJ databases">
        <authorList>
            <person name="Scholz U."/>
            <person name="Mascher M."/>
            <person name="Fiebig A."/>
        </authorList>
    </citation>
    <scope>NUCLEOTIDE SEQUENCE [LARGE SCALE GENOMIC DNA]</scope>
</reference>
<organism evidence="1 2">
    <name type="scientific">Avena sativa</name>
    <name type="common">Oat</name>
    <dbReference type="NCBI Taxonomy" id="4498"/>
    <lineage>
        <taxon>Eukaryota</taxon>
        <taxon>Viridiplantae</taxon>
        <taxon>Streptophyta</taxon>
        <taxon>Embryophyta</taxon>
        <taxon>Tracheophyta</taxon>
        <taxon>Spermatophyta</taxon>
        <taxon>Magnoliopsida</taxon>
        <taxon>Liliopsida</taxon>
        <taxon>Poales</taxon>
        <taxon>Poaceae</taxon>
        <taxon>BOP clade</taxon>
        <taxon>Pooideae</taxon>
        <taxon>Poodae</taxon>
        <taxon>Poeae</taxon>
        <taxon>Poeae Chloroplast Group 1 (Aveneae type)</taxon>
        <taxon>Aveninae</taxon>
        <taxon>Avena</taxon>
    </lineage>
</organism>